<keyword evidence="3" id="KW-1185">Reference proteome</keyword>
<dbReference type="EMBL" id="BAAARW010000020">
    <property type="protein sequence ID" value="GAA2434860.1"/>
    <property type="molecule type" value="Genomic_DNA"/>
</dbReference>
<accession>A0ABP5WVQ4</accession>
<name>A0ABP5WVQ4_9ACTN</name>
<organism evidence="2 3">
    <name type="scientific">Actinomadura vinacea</name>
    <dbReference type="NCBI Taxonomy" id="115336"/>
    <lineage>
        <taxon>Bacteria</taxon>
        <taxon>Bacillati</taxon>
        <taxon>Actinomycetota</taxon>
        <taxon>Actinomycetes</taxon>
        <taxon>Streptosporangiales</taxon>
        <taxon>Thermomonosporaceae</taxon>
        <taxon>Actinomadura</taxon>
    </lineage>
</organism>
<dbReference type="InterPro" id="IPR025847">
    <property type="entry name" value="MEDS_domain"/>
</dbReference>
<gene>
    <name evidence="2" type="ORF">GCM10010191_56750</name>
</gene>
<dbReference type="NCBIfam" id="NF041045">
    <property type="entry name" value="RsbA_anti_sig"/>
    <property type="match status" value="1"/>
</dbReference>
<feature type="domain" description="MEDS" evidence="1">
    <location>
        <begin position="26"/>
        <end position="171"/>
    </location>
</feature>
<dbReference type="Gene3D" id="3.30.565.10">
    <property type="entry name" value="Histidine kinase-like ATPase, C-terminal domain"/>
    <property type="match status" value="1"/>
</dbReference>
<dbReference type="InterPro" id="IPR047718">
    <property type="entry name" value="RsbA-like_anti_sig"/>
</dbReference>
<dbReference type="InterPro" id="IPR036890">
    <property type="entry name" value="HATPase_C_sf"/>
</dbReference>
<evidence type="ECO:0000313" key="2">
    <source>
        <dbReference type="EMBL" id="GAA2434860.1"/>
    </source>
</evidence>
<reference evidence="3" key="1">
    <citation type="journal article" date="2019" name="Int. J. Syst. Evol. Microbiol.">
        <title>The Global Catalogue of Microorganisms (GCM) 10K type strain sequencing project: providing services to taxonomists for standard genome sequencing and annotation.</title>
        <authorList>
            <consortium name="The Broad Institute Genomics Platform"/>
            <consortium name="The Broad Institute Genome Sequencing Center for Infectious Disease"/>
            <person name="Wu L."/>
            <person name="Ma J."/>
        </authorList>
    </citation>
    <scope>NUCLEOTIDE SEQUENCE [LARGE SCALE GENOMIC DNA]</scope>
    <source>
        <strain evidence="3">JCM 3325</strain>
    </source>
</reference>
<evidence type="ECO:0000259" key="1">
    <source>
        <dbReference type="Pfam" id="PF14417"/>
    </source>
</evidence>
<proteinExistence type="predicted"/>
<dbReference type="Pfam" id="PF14417">
    <property type="entry name" value="MEDS"/>
    <property type="match status" value="1"/>
</dbReference>
<comment type="caution">
    <text evidence="2">The sequence shown here is derived from an EMBL/GenBank/DDBJ whole genome shotgun (WGS) entry which is preliminary data.</text>
</comment>
<protein>
    <submittedName>
        <fullName evidence="2">Anti-sigma factor RsbA family regulatory protein</fullName>
    </submittedName>
</protein>
<sequence length="330" mass="35388">MIVRDHDASSARTLGRHGPAGGSLVHQAVVHGTGRELAAAAVPYLREGLLNGDAVVAIVSPASGRLLRRRLGADASGSVEFIEAARWFGAPMPTLAACDDRAGRDWWPRGRLRLLAEPVWEGRTPLEIREWKRHEALLNVVFAGTPTMIMCAYDAAALPAHIVSDAARTHPELVDDRGPRPSDRFVDPAAFYAECNAHPLPAPPPDAARRSFGGGELPGVRGFLTAEAARLGLPADRSLPFVLAVNEVATTVISEGGGQGTVWVWSEDGELVCDVGDPVGRLEDRFLGCFPPRVQRPGDAALWAVRRLCHIVEIRSGAGGTRVRMRLKPG</sequence>
<dbReference type="Proteomes" id="UP001501231">
    <property type="component" value="Unassembled WGS sequence"/>
</dbReference>
<evidence type="ECO:0000313" key="3">
    <source>
        <dbReference type="Proteomes" id="UP001501231"/>
    </source>
</evidence>